<reference evidence="1" key="1">
    <citation type="submission" date="2013-07" db="EMBL/GenBank/DDBJ databases">
        <title>The Genome Sequence of Cryptococcus pinus CBS10737.</title>
        <authorList>
            <consortium name="The Broad Institute Genome Sequencing Platform"/>
            <person name="Cuomo C."/>
            <person name="Litvintseva A."/>
            <person name="Chen Y."/>
            <person name="Heitman J."/>
            <person name="Sun S."/>
            <person name="Springer D."/>
            <person name="Dromer F."/>
            <person name="Young S.K."/>
            <person name="Zeng Q."/>
            <person name="Gargeya S."/>
            <person name="Fitzgerald M."/>
            <person name="Abouelleil A."/>
            <person name="Alvarado L."/>
            <person name="Berlin A.M."/>
            <person name="Chapman S.B."/>
            <person name="Dewar J."/>
            <person name="Goldberg J."/>
            <person name="Griggs A."/>
            <person name="Gujja S."/>
            <person name="Hansen M."/>
            <person name="Howarth C."/>
            <person name="Imamovic A."/>
            <person name="Larimer J."/>
            <person name="McCowan C."/>
            <person name="Murphy C."/>
            <person name="Pearson M."/>
            <person name="Priest M."/>
            <person name="Roberts A."/>
            <person name="Saif S."/>
            <person name="Shea T."/>
            <person name="Sykes S."/>
            <person name="Wortman J."/>
            <person name="Nusbaum C."/>
            <person name="Birren B."/>
        </authorList>
    </citation>
    <scope>NUCLEOTIDE SEQUENCE [LARGE SCALE GENOMIC DNA]</scope>
    <source>
        <strain evidence="1">CBS 10737</strain>
    </source>
</reference>
<dbReference type="GeneID" id="30175969"/>
<dbReference type="Proteomes" id="UP000094020">
    <property type="component" value="Chromosome 3"/>
</dbReference>
<evidence type="ECO:0000313" key="1">
    <source>
        <dbReference type="EMBL" id="OCF46367.1"/>
    </source>
</evidence>
<proteinExistence type="predicted"/>
<dbReference type="AlphaFoldDB" id="A0A1B9HSW9"/>
<reference evidence="2" key="4">
    <citation type="submission" date="2024-02" db="EMBL/GenBank/DDBJ databases">
        <title>Comparative genomics of Cryptococcus and Kwoniella reveals pathogenesis evolution and contrasting modes of karyotype evolution via chromosome fusion or intercentromeric recombination.</title>
        <authorList>
            <person name="Coelho M.A."/>
            <person name="David-Palma M."/>
            <person name="Shea T."/>
            <person name="Bowers K."/>
            <person name="McGinley-Smith S."/>
            <person name="Mohammad A.W."/>
            <person name="Gnirke A."/>
            <person name="Yurkov A.M."/>
            <person name="Nowrousian M."/>
            <person name="Sun S."/>
            <person name="Cuomo C.A."/>
            <person name="Heitman J."/>
        </authorList>
    </citation>
    <scope>NUCLEOTIDE SEQUENCE</scope>
    <source>
        <strain evidence="2">CBS 10737</strain>
    </source>
</reference>
<sequence length="377" mass="42249">MDESLKQAILQRMLSQQSSIPTTFSNNINSVDEASRSSILGQLYQQGSINGSNGTKRHTYWKNGNEISLIESNPSIASSPWFNQNPINLFNFGNFPTISNNNSLNSSPFSFAPSSPLFGTNYQSNPTNFQNNYQFSNPLSSPSSPFGSNVQSQTYTDSIYWSSPINDNLRTSQVAPETRQKAFKQYLISIKNDIERSYKTSINKTSTISNLRPEELLYELEFRQKAQNIKNQVETLCIKHENGEISSYQAKSIYSNLGGILINNHGVIKRSTWDNCMTFEIGRETELNIWRQYELNNENSPPPSPPMNQFNNNHQFNTYTNPLSGLFSGSGNSSNIFENGNPSPAFGQPSYGGNSFTNSVNGLYNNSNTGFTFSNLF</sequence>
<dbReference type="KEGG" id="kpin:30175969"/>
<protein>
    <submittedName>
        <fullName evidence="1">Uncharacterized protein</fullName>
    </submittedName>
</protein>
<keyword evidence="3" id="KW-1185">Reference proteome</keyword>
<name>A0A1B9HSW9_9TREE</name>
<dbReference type="EMBL" id="KI894017">
    <property type="protein sequence ID" value="OCF46367.1"/>
    <property type="molecule type" value="Genomic_DNA"/>
</dbReference>
<organism evidence="1">
    <name type="scientific">Kwoniella pini CBS 10737</name>
    <dbReference type="NCBI Taxonomy" id="1296096"/>
    <lineage>
        <taxon>Eukaryota</taxon>
        <taxon>Fungi</taxon>
        <taxon>Dikarya</taxon>
        <taxon>Basidiomycota</taxon>
        <taxon>Agaricomycotina</taxon>
        <taxon>Tremellomycetes</taxon>
        <taxon>Tremellales</taxon>
        <taxon>Cryptococcaceae</taxon>
        <taxon>Kwoniella</taxon>
    </lineage>
</organism>
<accession>A0A1B9HSW9</accession>
<gene>
    <name evidence="1" type="ORF">I206_07600</name>
    <name evidence="2" type="ORF">I206_102232</name>
</gene>
<reference evidence="2" key="2">
    <citation type="submission" date="2013-07" db="EMBL/GenBank/DDBJ databases">
        <authorList>
            <consortium name="The Broad Institute Genome Sequencing Platform"/>
            <person name="Cuomo C."/>
            <person name="Litvintseva A."/>
            <person name="Chen Y."/>
            <person name="Heitman J."/>
            <person name="Sun S."/>
            <person name="Springer D."/>
            <person name="Dromer F."/>
            <person name="Young S.K."/>
            <person name="Zeng Q."/>
            <person name="Gargeya S."/>
            <person name="Fitzgerald M."/>
            <person name="Abouelleil A."/>
            <person name="Alvarado L."/>
            <person name="Berlin A.M."/>
            <person name="Chapman S.B."/>
            <person name="Dewar J."/>
            <person name="Goldberg J."/>
            <person name="Griggs A."/>
            <person name="Gujja S."/>
            <person name="Hansen M."/>
            <person name="Howarth C."/>
            <person name="Imamovic A."/>
            <person name="Larimer J."/>
            <person name="McCowan C."/>
            <person name="Murphy C."/>
            <person name="Pearson M."/>
            <person name="Priest M."/>
            <person name="Roberts A."/>
            <person name="Saif S."/>
            <person name="Shea T."/>
            <person name="Sykes S."/>
            <person name="Wortman J."/>
            <person name="Nusbaum C."/>
            <person name="Birren B."/>
        </authorList>
    </citation>
    <scope>NUCLEOTIDE SEQUENCE</scope>
    <source>
        <strain evidence="2">CBS 10737</strain>
    </source>
</reference>
<reference evidence="1" key="3">
    <citation type="submission" date="2016-07" db="EMBL/GenBank/DDBJ databases">
        <title>Evolution of pathogenesis and genome organization in the Tremellales.</title>
        <authorList>
            <person name="Cuomo C."/>
            <person name="Litvintseva A."/>
            <person name="Heitman J."/>
            <person name="Chen Y."/>
            <person name="Sun S."/>
            <person name="Springer D."/>
            <person name="Dromer F."/>
            <person name="Young S."/>
            <person name="Zeng Q."/>
            <person name="Chapman S."/>
            <person name="Gujja S."/>
            <person name="Saif S."/>
            <person name="Birren B."/>
        </authorList>
    </citation>
    <scope>NUCLEOTIDE SEQUENCE</scope>
    <source>
        <strain evidence="1">CBS 10737</strain>
    </source>
</reference>
<dbReference type="EMBL" id="CP144521">
    <property type="protein sequence ID" value="WWC68308.1"/>
    <property type="molecule type" value="Genomic_DNA"/>
</dbReference>
<evidence type="ECO:0000313" key="3">
    <source>
        <dbReference type="Proteomes" id="UP000094020"/>
    </source>
</evidence>
<evidence type="ECO:0000313" key="2">
    <source>
        <dbReference type="EMBL" id="WWC68308.1"/>
    </source>
</evidence>
<dbReference type="RefSeq" id="XP_019007586.1">
    <property type="nucleotide sequence ID" value="XM_019159292.1"/>
</dbReference>